<evidence type="ECO:0000259" key="1">
    <source>
        <dbReference type="Pfam" id="PF13524"/>
    </source>
</evidence>
<dbReference type="SUPFAM" id="SSF53756">
    <property type="entry name" value="UDP-Glycosyltransferase/glycogen phosphorylase"/>
    <property type="match status" value="1"/>
</dbReference>
<gene>
    <name evidence="2" type="ORF">EOE48_04080</name>
</gene>
<keyword evidence="2" id="KW-0808">Transferase</keyword>
<dbReference type="Gene3D" id="3.40.50.2000">
    <property type="entry name" value="Glycogen Phosphorylase B"/>
    <property type="match status" value="1"/>
</dbReference>
<dbReference type="EMBL" id="SACP01000003">
    <property type="protein sequence ID" value="RVU20536.1"/>
    <property type="molecule type" value="Genomic_DNA"/>
</dbReference>
<evidence type="ECO:0000313" key="3">
    <source>
        <dbReference type="Proteomes" id="UP000286997"/>
    </source>
</evidence>
<feature type="domain" description="Spore protein YkvP/CgeB glycosyl transferase-like" evidence="1">
    <location>
        <begin position="199"/>
        <end position="349"/>
    </location>
</feature>
<sequence>MSAPLSLVVLGLSLSSSWGNGHATTYRALLRAVAASGHDVLFLERDVPWYAAHRDLPRPDFCRFALYAGLDDLEARFRGAIAEADAVVVGSYVPDGVAVGERVLDWASGVRAFYDIDTPVTLAKLDRGDHEYLTPDLIAGYDLYLSFTGGPTLDLLERRYGSPAARALYCSVDPDAYPPLDRPARYDLSYLGTYSPDRQPTLDRLLLEPARREPGLRCAVAGPQYPAQIDWPANVERIEHLPPEAHPDFYAASRYTLNVTRADMIRAGYSPSVRLFEAAAIGTPILSDRWDGLDTVLVPGREILPVDTADEVLAILAVQPEAERRRLGAAARASVLRRHTAAHRAAELERHLREAAELRAGTARNPAMRATMVTNTLTEGGPTA</sequence>
<dbReference type="AlphaFoldDB" id="A0A437PE35"/>
<dbReference type="GO" id="GO:0016740">
    <property type="term" value="F:transferase activity"/>
    <property type="evidence" value="ECO:0007669"/>
    <property type="project" value="UniProtKB-KW"/>
</dbReference>
<keyword evidence="3" id="KW-1185">Reference proteome</keyword>
<reference evidence="2 3" key="1">
    <citation type="submission" date="2019-01" db="EMBL/GenBank/DDBJ databases">
        <authorList>
            <person name="Chen W.-M."/>
        </authorList>
    </citation>
    <scope>NUCLEOTIDE SEQUENCE [LARGE SCALE GENOMIC DNA]</scope>
    <source>
        <strain evidence="2 3">TER-1</strain>
    </source>
</reference>
<dbReference type="RefSeq" id="WP_127727511.1">
    <property type="nucleotide sequence ID" value="NZ_SACP01000003.1"/>
</dbReference>
<dbReference type="OrthoDB" id="9774625at2"/>
<proteinExistence type="predicted"/>
<protein>
    <submittedName>
        <fullName evidence="2">Glycosyltransferase</fullName>
    </submittedName>
</protein>
<evidence type="ECO:0000313" key="2">
    <source>
        <dbReference type="EMBL" id="RVU20536.1"/>
    </source>
</evidence>
<name>A0A437PE35_9HYPH</name>
<comment type="caution">
    <text evidence="2">The sequence shown here is derived from an EMBL/GenBank/DDBJ whole genome shotgun (WGS) entry which is preliminary data.</text>
</comment>
<organism evidence="2 3">
    <name type="scientific">Methylobacterium oryzihabitans</name>
    <dbReference type="NCBI Taxonomy" id="2499852"/>
    <lineage>
        <taxon>Bacteria</taxon>
        <taxon>Pseudomonadati</taxon>
        <taxon>Pseudomonadota</taxon>
        <taxon>Alphaproteobacteria</taxon>
        <taxon>Hyphomicrobiales</taxon>
        <taxon>Methylobacteriaceae</taxon>
        <taxon>Methylobacterium</taxon>
    </lineage>
</organism>
<accession>A0A437PE35</accession>
<dbReference type="Proteomes" id="UP000286997">
    <property type="component" value="Unassembled WGS sequence"/>
</dbReference>
<dbReference type="InterPro" id="IPR055259">
    <property type="entry name" value="YkvP/CgeB_Glyco_trans-like"/>
</dbReference>
<dbReference type="Pfam" id="PF13524">
    <property type="entry name" value="Glyco_trans_1_2"/>
    <property type="match status" value="1"/>
</dbReference>